<sequence>MVAQDLSALEIMEKVLNTLKPNTSVSDIKLEIVRVKRGKEKIKIREFTSFKKNYEEGKFKSKSLARFKKPLTVKGTGLLSWVYRNGKTEQWFFLPKLKTAKRVKAKEKAKSFMGTDFIYEDLESRKTGQDSLVLLSTEYLNGQSCQVIIAFPKNESAYHSRKIWIDSLNWKILKIEYYSQESIKQKTLTISDFIEKNGFVIPTKMVMEKSNGKKTIMKINNFKPNVGLKDEIFSESF</sequence>
<gene>
    <name evidence="2" type="ORF">METZ01_LOCUS78464</name>
</gene>
<dbReference type="InterPro" id="IPR033399">
    <property type="entry name" value="TP_0789-like"/>
</dbReference>
<dbReference type="Gene3D" id="2.50.20.10">
    <property type="entry name" value="Lipoprotein localisation LolA/LolB/LppX"/>
    <property type="match status" value="1"/>
</dbReference>
<evidence type="ECO:0000313" key="2">
    <source>
        <dbReference type="EMBL" id="SVA25610.1"/>
    </source>
</evidence>
<dbReference type="AlphaFoldDB" id="A0A381UBN6"/>
<evidence type="ECO:0000259" key="1">
    <source>
        <dbReference type="Pfam" id="PF17131"/>
    </source>
</evidence>
<feature type="domain" description="Uncharacterized protein TP-0789" evidence="1">
    <location>
        <begin position="61"/>
        <end position="236"/>
    </location>
</feature>
<feature type="non-terminal residue" evidence="2">
    <location>
        <position position="237"/>
    </location>
</feature>
<reference evidence="2" key="1">
    <citation type="submission" date="2018-05" db="EMBL/GenBank/DDBJ databases">
        <authorList>
            <person name="Lanie J.A."/>
            <person name="Ng W.-L."/>
            <person name="Kazmierczak K.M."/>
            <person name="Andrzejewski T.M."/>
            <person name="Davidsen T.M."/>
            <person name="Wayne K.J."/>
            <person name="Tettelin H."/>
            <person name="Glass J.I."/>
            <person name="Rusch D."/>
            <person name="Podicherti R."/>
            <person name="Tsui H.-C.T."/>
            <person name="Winkler M.E."/>
        </authorList>
    </citation>
    <scope>NUCLEOTIDE SEQUENCE</scope>
</reference>
<protein>
    <recommendedName>
        <fullName evidence="1">Uncharacterized protein TP-0789 domain-containing protein</fullName>
    </recommendedName>
</protein>
<proteinExistence type="predicted"/>
<name>A0A381UBN6_9ZZZZ</name>
<dbReference type="CDD" id="cd16329">
    <property type="entry name" value="LolA_like"/>
    <property type="match status" value="1"/>
</dbReference>
<dbReference type="Pfam" id="PF17131">
    <property type="entry name" value="LolA_like"/>
    <property type="match status" value="1"/>
</dbReference>
<accession>A0A381UBN6</accession>
<dbReference type="EMBL" id="UINC01006119">
    <property type="protein sequence ID" value="SVA25610.1"/>
    <property type="molecule type" value="Genomic_DNA"/>
</dbReference>
<organism evidence="2">
    <name type="scientific">marine metagenome</name>
    <dbReference type="NCBI Taxonomy" id="408172"/>
    <lineage>
        <taxon>unclassified sequences</taxon>
        <taxon>metagenomes</taxon>
        <taxon>ecological metagenomes</taxon>
    </lineage>
</organism>